<organism evidence="1 2">
    <name type="scientific">Knufia peltigerae</name>
    <dbReference type="NCBI Taxonomy" id="1002370"/>
    <lineage>
        <taxon>Eukaryota</taxon>
        <taxon>Fungi</taxon>
        <taxon>Dikarya</taxon>
        <taxon>Ascomycota</taxon>
        <taxon>Pezizomycotina</taxon>
        <taxon>Eurotiomycetes</taxon>
        <taxon>Chaetothyriomycetidae</taxon>
        <taxon>Chaetothyriales</taxon>
        <taxon>Trichomeriaceae</taxon>
        <taxon>Knufia</taxon>
    </lineage>
</organism>
<dbReference type="EMBL" id="JAPDRN010000059">
    <property type="protein sequence ID" value="KAJ9631221.1"/>
    <property type="molecule type" value="Genomic_DNA"/>
</dbReference>
<name>A0AA38Y1I6_9EURO</name>
<evidence type="ECO:0000313" key="1">
    <source>
        <dbReference type="EMBL" id="KAJ9631221.1"/>
    </source>
</evidence>
<gene>
    <name evidence="1" type="ORF">H2204_008306</name>
</gene>
<proteinExistence type="predicted"/>
<sequence>MCSHLDSLLPDTDFKLHLHQDFWRHRRNCVRCGGNVKPGGYRWQKANCVLEDLVKRTGITIKETTDELVEPKKATTKKELSDEARIAKGLVKTSYVIDDDFDAITGGTGTLREVWISDYSMMEREVQFAEEVVECCTMCTEEEIVISTKI</sequence>
<comment type="caution">
    <text evidence="1">The sequence shown here is derived from an EMBL/GenBank/DDBJ whole genome shotgun (WGS) entry which is preliminary data.</text>
</comment>
<reference evidence="1" key="1">
    <citation type="submission" date="2022-10" db="EMBL/GenBank/DDBJ databases">
        <title>Culturing micro-colonial fungi from biological soil crusts in the Mojave desert and describing Neophaeococcomyces mojavensis, and introducing the new genera and species Taxawa tesnikishii.</title>
        <authorList>
            <person name="Kurbessoian T."/>
            <person name="Stajich J.E."/>
        </authorList>
    </citation>
    <scope>NUCLEOTIDE SEQUENCE</scope>
    <source>
        <strain evidence="1">TK_35</strain>
    </source>
</reference>
<dbReference type="Proteomes" id="UP001172681">
    <property type="component" value="Unassembled WGS sequence"/>
</dbReference>
<accession>A0AA38Y1I6</accession>
<evidence type="ECO:0000313" key="2">
    <source>
        <dbReference type="Proteomes" id="UP001172681"/>
    </source>
</evidence>
<dbReference type="AlphaFoldDB" id="A0AA38Y1I6"/>
<protein>
    <submittedName>
        <fullName evidence="1">Uncharacterized protein</fullName>
    </submittedName>
</protein>
<keyword evidence="2" id="KW-1185">Reference proteome</keyword>